<comment type="caution">
    <text evidence="1">The sequence shown here is derived from an EMBL/GenBank/DDBJ whole genome shotgun (WGS) entry which is preliminary data.</text>
</comment>
<evidence type="ECO:0000313" key="2">
    <source>
        <dbReference type="Proteomes" id="UP000632154"/>
    </source>
</evidence>
<dbReference type="Proteomes" id="UP000632154">
    <property type="component" value="Unassembled WGS sequence"/>
</dbReference>
<organism evidence="1 2">
    <name type="scientific">Deinococcus piscis</name>
    <dbReference type="NCBI Taxonomy" id="394230"/>
    <lineage>
        <taxon>Bacteria</taxon>
        <taxon>Thermotogati</taxon>
        <taxon>Deinococcota</taxon>
        <taxon>Deinococci</taxon>
        <taxon>Deinococcales</taxon>
        <taxon>Deinococcaceae</taxon>
        <taxon>Deinococcus</taxon>
    </lineage>
</organism>
<proteinExistence type="predicted"/>
<sequence length="76" mass="8455">MVAGLLLLELYLLPWLAGWLRSCEKLRHLSAALLLVGGLPPLLSQRVPDRQTFHPVLTPFLLGSSLLLLLTSMMFC</sequence>
<dbReference type="RefSeq" id="WP_189642034.1">
    <property type="nucleotide sequence ID" value="NZ_BNAL01000003.1"/>
</dbReference>
<reference evidence="2" key="1">
    <citation type="journal article" date="2019" name="Int. J. Syst. Evol. Microbiol.">
        <title>The Global Catalogue of Microorganisms (GCM) 10K type strain sequencing project: providing services to taxonomists for standard genome sequencing and annotation.</title>
        <authorList>
            <consortium name="The Broad Institute Genomics Platform"/>
            <consortium name="The Broad Institute Genome Sequencing Center for Infectious Disease"/>
            <person name="Wu L."/>
            <person name="Ma J."/>
        </authorList>
    </citation>
    <scope>NUCLEOTIDE SEQUENCE [LARGE SCALE GENOMIC DNA]</scope>
    <source>
        <strain evidence="2">CGMCC 1.18439</strain>
    </source>
</reference>
<keyword evidence="2" id="KW-1185">Reference proteome</keyword>
<evidence type="ECO:0000313" key="1">
    <source>
        <dbReference type="EMBL" id="GHF95603.1"/>
    </source>
</evidence>
<protein>
    <submittedName>
        <fullName evidence="1">Uncharacterized protein</fullName>
    </submittedName>
</protein>
<name>A0ABQ3JZB2_9DEIO</name>
<gene>
    <name evidence="1" type="ORF">GCM10017783_04380</name>
</gene>
<accession>A0ABQ3JZB2</accession>
<dbReference type="EMBL" id="BNAL01000003">
    <property type="protein sequence ID" value="GHF95603.1"/>
    <property type="molecule type" value="Genomic_DNA"/>
</dbReference>